<dbReference type="AlphaFoldDB" id="A0A7E4V1Y6"/>
<keyword evidence="3" id="KW-1185">Reference proteome</keyword>
<dbReference type="GO" id="GO:0006310">
    <property type="term" value="P:DNA recombination"/>
    <property type="evidence" value="ECO:0007669"/>
    <property type="project" value="UniProtKB-KW"/>
</dbReference>
<dbReference type="Proteomes" id="UP000492821">
    <property type="component" value="Unassembled WGS sequence"/>
</dbReference>
<dbReference type="InterPro" id="IPR052925">
    <property type="entry name" value="Phage_Integrase-like_Recomb"/>
</dbReference>
<keyword evidence="1" id="KW-0233">DNA recombination</keyword>
<protein>
    <submittedName>
        <fullName evidence="4">Tyr recombinase domain-containing protein</fullName>
    </submittedName>
</protein>
<name>A0A7E4V1Y6_PANRE</name>
<dbReference type="Pfam" id="PF00589">
    <property type="entry name" value="Phage_integrase"/>
    <property type="match status" value="1"/>
</dbReference>
<dbReference type="InterPro" id="IPR011010">
    <property type="entry name" value="DNA_brk_join_enz"/>
</dbReference>
<organism evidence="3 4">
    <name type="scientific">Panagrellus redivivus</name>
    <name type="common">Microworm</name>
    <dbReference type="NCBI Taxonomy" id="6233"/>
    <lineage>
        <taxon>Eukaryota</taxon>
        <taxon>Metazoa</taxon>
        <taxon>Ecdysozoa</taxon>
        <taxon>Nematoda</taxon>
        <taxon>Chromadorea</taxon>
        <taxon>Rhabditida</taxon>
        <taxon>Tylenchina</taxon>
        <taxon>Panagrolaimomorpha</taxon>
        <taxon>Panagrolaimoidea</taxon>
        <taxon>Panagrolaimidae</taxon>
        <taxon>Panagrellus</taxon>
    </lineage>
</organism>
<feature type="domain" description="Tyr recombinase" evidence="2">
    <location>
        <begin position="116"/>
        <end position="309"/>
    </location>
</feature>
<sequence length="332" mass="36517">MDTSFAARELALVLPEPEASALASRIMKSVRASSTLAVYAPVIKQYELFRGTSVVPHRATVFAFLAKYYLGKASFRTAAAALRLYFVSKSVNPNPLDSEVVSLLRAAAEREKPQPVNRTKWSTAQLLDLVKILKQDGSTPNRRLRVVLLVTFAGFMRPAEAVALRVEDVSFVDGRMNLRIVKTKTNQNGPAQRAIVDPIPEDEACPVQAVRQWIDDTARKGSEWLFPNLNRPSQHVKADLIQSSLRHLKAKGLIPQGYTLHGLRGGATQACIEAGIPIDAVQRAGRWTRTDSMRPYIAASRRSLRGTTNAIGAGMQLIPQHPSSNDRQPSST</sequence>
<evidence type="ECO:0000259" key="2">
    <source>
        <dbReference type="PROSITE" id="PS51898"/>
    </source>
</evidence>
<dbReference type="PROSITE" id="PS51898">
    <property type="entry name" value="TYR_RECOMBINASE"/>
    <property type="match status" value="1"/>
</dbReference>
<accession>A0A7E4V1Y6</accession>
<dbReference type="PANTHER" id="PTHR34605">
    <property type="entry name" value="PHAGE_INTEGRASE DOMAIN-CONTAINING PROTEIN"/>
    <property type="match status" value="1"/>
</dbReference>
<evidence type="ECO:0000256" key="1">
    <source>
        <dbReference type="ARBA" id="ARBA00023172"/>
    </source>
</evidence>
<dbReference type="SUPFAM" id="SSF56349">
    <property type="entry name" value="DNA breaking-rejoining enzymes"/>
    <property type="match status" value="1"/>
</dbReference>
<reference evidence="3" key="1">
    <citation type="journal article" date="2013" name="Genetics">
        <title>The draft genome and transcriptome of Panagrellus redivivus are shaped by the harsh demands of a free-living lifestyle.</title>
        <authorList>
            <person name="Srinivasan J."/>
            <person name="Dillman A.R."/>
            <person name="Macchietto M.G."/>
            <person name="Heikkinen L."/>
            <person name="Lakso M."/>
            <person name="Fracchia K.M."/>
            <person name="Antoshechkin I."/>
            <person name="Mortazavi A."/>
            <person name="Wong G."/>
            <person name="Sternberg P.W."/>
        </authorList>
    </citation>
    <scope>NUCLEOTIDE SEQUENCE [LARGE SCALE GENOMIC DNA]</scope>
    <source>
        <strain evidence="3">MT8872</strain>
    </source>
</reference>
<dbReference type="GO" id="GO:0003677">
    <property type="term" value="F:DNA binding"/>
    <property type="evidence" value="ECO:0007669"/>
    <property type="project" value="InterPro"/>
</dbReference>
<dbReference type="Gene3D" id="1.10.443.10">
    <property type="entry name" value="Intergrase catalytic core"/>
    <property type="match status" value="1"/>
</dbReference>
<evidence type="ECO:0000313" key="4">
    <source>
        <dbReference type="WBParaSite" id="Pan_g15234.t1"/>
    </source>
</evidence>
<proteinExistence type="predicted"/>
<dbReference type="InterPro" id="IPR013762">
    <property type="entry name" value="Integrase-like_cat_sf"/>
</dbReference>
<dbReference type="PANTHER" id="PTHR34605:SF4">
    <property type="entry name" value="DNA ADENINE METHYLTRANSFERASE"/>
    <property type="match status" value="1"/>
</dbReference>
<dbReference type="WBParaSite" id="Pan_g15234.t1">
    <property type="protein sequence ID" value="Pan_g15234.t1"/>
    <property type="gene ID" value="Pan_g15234"/>
</dbReference>
<dbReference type="GO" id="GO:0015074">
    <property type="term" value="P:DNA integration"/>
    <property type="evidence" value="ECO:0007669"/>
    <property type="project" value="InterPro"/>
</dbReference>
<reference evidence="4" key="2">
    <citation type="submission" date="2020-10" db="UniProtKB">
        <authorList>
            <consortium name="WormBaseParasite"/>
        </authorList>
    </citation>
    <scope>IDENTIFICATION</scope>
</reference>
<evidence type="ECO:0000313" key="3">
    <source>
        <dbReference type="Proteomes" id="UP000492821"/>
    </source>
</evidence>
<dbReference type="InterPro" id="IPR002104">
    <property type="entry name" value="Integrase_catalytic"/>
</dbReference>